<dbReference type="PROSITE" id="PS50887">
    <property type="entry name" value="GGDEF"/>
    <property type="match status" value="1"/>
</dbReference>
<comment type="caution">
    <text evidence="3">The sequence shown here is derived from an EMBL/GenBank/DDBJ whole genome shotgun (WGS) entry which is preliminary data.</text>
</comment>
<evidence type="ECO:0000256" key="1">
    <source>
        <dbReference type="SAM" id="Phobius"/>
    </source>
</evidence>
<accession>A0A3N0C854</accession>
<feature type="transmembrane region" description="Helical" evidence="1">
    <location>
        <begin position="61"/>
        <end position="79"/>
    </location>
</feature>
<dbReference type="InterPro" id="IPR000160">
    <property type="entry name" value="GGDEF_dom"/>
</dbReference>
<keyword evidence="4" id="KW-1185">Reference proteome</keyword>
<dbReference type="PANTHER" id="PTHR46663">
    <property type="entry name" value="DIGUANYLATE CYCLASE DGCT-RELATED"/>
    <property type="match status" value="1"/>
</dbReference>
<feature type="transmembrane region" description="Helical" evidence="1">
    <location>
        <begin position="85"/>
        <end position="107"/>
    </location>
</feature>
<evidence type="ECO:0000313" key="3">
    <source>
        <dbReference type="EMBL" id="RNL59172.1"/>
    </source>
</evidence>
<evidence type="ECO:0000259" key="2">
    <source>
        <dbReference type="PROSITE" id="PS50887"/>
    </source>
</evidence>
<dbReference type="Proteomes" id="UP000273807">
    <property type="component" value="Unassembled WGS sequence"/>
</dbReference>
<dbReference type="AlphaFoldDB" id="A0A3N0C854"/>
<evidence type="ECO:0000313" key="4">
    <source>
        <dbReference type="Proteomes" id="UP000273807"/>
    </source>
</evidence>
<protein>
    <submittedName>
        <fullName evidence="3">GGDEF domain-containing protein</fullName>
    </submittedName>
</protein>
<dbReference type="PANTHER" id="PTHR46663:SF3">
    <property type="entry name" value="SLL0267 PROTEIN"/>
    <property type="match status" value="1"/>
</dbReference>
<keyword evidence="1" id="KW-0812">Transmembrane</keyword>
<dbReference type="SMART" id="SM00267">
    <property type="entry name" value="GGDEF"/>
    <property type="match status" value="1"/>
</dbReference>
<name>A0A3N0C854_9MICC</name>
<dbReference type="FunFam" id="3.30.70.270:FF:000001">
    <property type="entry name" value="Diguanylate cyclase domain protein"/>
    <property type="match status" value="1"/>
</dbReference>
<feature type="transmembrane region" description="Helical" evidence="1">
    <location>
        <begin position="119"/>
        <end position="149"/>
    </location>
</feature>
<dbReference type="Pfam" id="PF00990">
    <property type="entry name" value="GGDEF"/>
    <property type="match status" value="1"/>
</dbReference>
<organism evidence="3 4">
    <name type="scientific">Arthrobacter oryzae</name>
    <dbReference type="NCBI Taxonomy" id="409290"/>
    <lineage>
        <taxon>Bacteria</taxon>
        <taxon>Bacillati</taxon>
        <taxon>Actinomycetota</taxon>
        <taxon>Actinomycetes</taxon>
        <taxon>Micrococcales</taxon>
        <taxon>Micrococcaceae</taxon>
        <taxon>Arthrobacter</taxon>
    </lineage>
</organism>
<reference evidence="3 4" key="1">
    <citation type="submission" date="2018-10" db="EMBL/GenBank/DDBJ databases">
        <title>Genome sequencing of Arthrobacter oryzae TNB02.</title>
        <authorList>
            <person name="Cho Y.-J."/>
            <person name="Cho A."/>
            <person name="Kim O.-S."/>
        </authorList>
    </citation>
    <scope>NUCLEOTIDE SEQUENCE [LARGE SCALE GENOMIC DNA]</scope>
    <source>
        <strain evidence="3 4">TNB02</strain>
    </source>
</reference>
<dbReference type="SUPFAM" id="SSF55073">
    <property type="entry name" value="Nucleotide cyclase"/>
    <property type="match status" value="1"/>
</dbReference>
<proteinExistence type="predicted"/>
<dbReference type="OrthoDB" id="23692at2"/>
<dbReference type="InterPro" id="IPR052163">
    <property type="entry name" value="DGC-Regulatory_Protein"/>
</dbReference>
<dbReference type="EMBL" id="RBED01000045">
    <property type="protein sequence ID" value="RNL59172.1"/>
    <property type="molecule type" value="Genomic_DNA"/>
</dbReference>
<gene>
    <name evidence="3" type="ORF">D7003_02625</name>
</gene>
<feature type="domain" description="GGDEF" evidence="2">
    <location>
        <begin position="261"/>
        <end position="392"/>
    </location>
</feature>
<keyword evidence="1" id="KW-1133">Transmembrane helix</keyword>
<keyword evidence="1" id="KW-0472">Membrane</keyword>
<dbReference type="CDD" id="cd01949">
    <property type="entry name" value="GGDEF"/>
    <property type="match status" value="1"/>
</dbReference>
<dbReference type="InterPro" id="IPR043128">
    <property type="entry name" value="Rev_trsase/Diguanyl_cyclase"/>
</dbReference>
<dbReference type="Gene3D" id="3.30.70.270">
    <property type="match status" value="1"/>
</dbReference>
<dbReference type="NCBIfam" id="TIGR00254">
    <property type="entry name" value="GGDEF"/>
    <property type="match status" value="1"/>
</dbReference>
<sequence length="537" mass="57844">MACPAPDPREGHALSLVVARVFIRSEMRASTVTSQWLRTAGRVFPRGSLLSPAAWAFRHRLIVFFALASSLGVSAFAVLQGAPFLQALIAGALPAALAITAWTPAFGRRLSSSLGAASLMVLAAMVVNISGTVEAQLLFFIMVPVVALYEDWAPVATASVLVLNHRSVLSIIAPDRLYDRPEAVAEPLNWSLVHSGLFLAICLTSILHWKIHEHAKTEENILLDRLTSQALHDPLTGLANRTLLHDKLCQAIAAAAAEDTKSLLVFCIDIDGFKPVNDSYGHAAGDRLLAELGRRLQSCIRTGDTAARTGGDEFILLLPDSGTDIAAPMAQRIMDAIAAPVPAAGTALNVTASVGIAIGSGFEDPEELLERADKAMYSAKHTGRERYVIYGAAITASDQGGMSVHPEHARAWAHYTRALRAQISAAKTSGTLPHQTRGPETARRILDSLLAAIDLLPQGSQPAALALPQGRALEEFIFHHDLVQNWADELVTQNILTLRRPETANEFWIKLRQTITTQTQIDSGPRNRPFAANLPLS</sequence>
<dbReference type="InterPro" id="IPR029787">
    <property type="entry name" value="Nucleotide_cyclase"/>
</dbReference>